<evidence type="ECO:0000313" key="2">
    <source>
        <dbReference type="EMBL" id="MBA0796473.1"/>
    </source>
</evidence>
<gene>
    <name evidence="2" type="ORF">Gohar_007240</name>
</gene>
<comment type="caution">
    <text evidence="2">The sequence shown here is derived from an EMBL/GenBank/DDBJ whole genome shotgun (WGS) entry which is preliminary data.</text>
</comment>
<feature type="compositionally biased region" description="Basic and acidic residues" evidence="1">
    <location>
        <begin position="83"/>
        <end position="101"/>
    </location>
</feature>
<evidence type="ECO:0000313" key="3">
    <source>
        <dbReference type="Proteomes" id="UP000593560"/>
    </source>
</evidence>
<evidence type="ECO:0000256" key="1">
    <source>
        <dbReference type="SAM" id="MobiDB-lite"/>
    </source>
</evidence>
<dbReference type="OrthoDB" id="10407147at2759"/>
<dbReference type="AlphaFoldDB" id="A0A7J9GFX6"/>
<dbReference type="Proteomes" id="UP000593560">
    <property type="component" value="Unassembled WGS sequence"/>
</dbReference>
<dbReference type="EMBL" id="JABFAD010000004">
    <property type="protein sequence ID" value="MBA0796473.1"/>
    <property type="molecule type" value="Genomic_DNA"/>
</dbReference>
<feature type="non-terminal residue" evidence="2">
    <location>
        <position position="101"/>
    </location>
</feature>
<accession>A0A7J9GFX6</accession>
<name>A0A7J9GFX6_9ROSI</name>
<sequence length="101" mass="11338">IRVSASRYEGANPSSCVTDFRTCFLRFHRPKLFSSNEKLVVLILEIGVSLGINNSTMFGDEKSGFMLKKQDVKNATAQMMTEGTKRRERAKEFGEQAKKSG</sequence>
<feature type="region of interest" description="Disordered" evidence="1">
    <location>
        <begin position="81"/>
        <end position="101"/>
    </location>
</feature>
<reference evidence="2 3" key="1">
    <citation type="journal article" date="2019" name="Genome Biol. Evol.">
        <title>Insights into the evolution of the New World diploid cottons (Gossypium, subgenus Houzingenia) based on genome sequencing.</title>
        <authorList>
            <person name="Grover C.E."/>
            <person name="Arick M.A. 2nd"/>
            <person name="Thrash A."/>
            <person name="Conover J.L."/>
            <person name="Sanders W.S."/>
            <person name="Peterson D.G."/>
            <person name="Frelichowski J.E."/>
            <person name="Scheffler J.A."/>
            <person name="Scheffler B.E."/>
            <person name="Wendel J.F."/>
        </authorList>
    </citation>
    <scope>NUCLEOTIDE SEQUENCE [LARGE SCALE GENOMIC DNA]</scope>
    <source>
        <strain evidence="2">0</strain>
        <tissue evidence="2">Leaf</tissue>
    </source>
</reference>
<protein>
    <submittedName>
        <fullName evidence="2">Uncharacterized protein</fullName>
    </submittedName>
</protein>
<proteinExistence type="predicted"/>
<keyword evidence="3" id="KW-1185">Reference proteome</keyword>
<organism evidence="2 3">
    <name type="scientific">Gossypium harknessii</name>
    <dbReference type="NCBI Taxonomy" id="34285"/>
    <lineage>
        <taxon>Eukaryota</taxon>
        <taxon>Viridiplantae</taxon>
        <taxon>Streptophyta</taxon>
        <taxon>Embryophyta</taxon>
        <taxon>Tracheophyta</taxon>
        <taxon>Spermatophyta</taxon>
        <taxon>Magnoliopsida</taxon>
        <taxon>eudicotyledons</taxon>
        <taxon>Gunneridae</taxon>
        <taxon>Pentapetalae</taxon>
        <taxon>rosids</taxon>
        <taxon>malvids</taxon>
        <taxon>Malvales</taxon>
        <taxon>Malvaceae</taxon>
        <taxon>Malvoideae</taxon>
        <taxon>Gossypium</taxon>
    </lineage>
</organism>